<keyword evidence="3" id="KW-1185">Reference proteome</keyword>
<reference evidence="2 3" key="1">
    <citation type="submission" date="2019-06" db="EMBL/GenBank/DDBJ databases">
        <title>Genome Sequence of the Brown Rot Fungal Pathogen Monilinia fructicola.</title>
        <authorList>
            <person name="De Miccolis Angelini R.M."/>
            <person name="Landi L."/>
            <person name="Abate D."/>
            <person name="Pollastro S."/>
            <person name="Romanazzi G."/>
            <person name="Faretra F."/>
        </authorList>
    </citation>
    <scope>NUCLEOTIDE SEQUENCE [LARGE SCALE GENOMIC DNA]</scope>
    <source>
        <strain evidence="2 3">Mfrc123</strain>
    </source>
</reference>
<gene>
    <name evidence="2" type="ORF">EYC84_010986</name>
</gene>
<sequence length="98" mass="10323">MRPRSYSTTTHLRGNWAGRSPGENAGTDHATDKHNVQHDASQQSKGEKAKGTSASAGLNEEPGREGKKAKAKVKEEFPAASKNGPVIGLEDERGGKAA</sequence>
<proteinExistence type="predicted"/>
<evidence type="ECO:0000313" key="2">
    <source>
        <dbReference type="EMBL" id="KAA8565260.1"/>
    </source>
</evidence>
<protein>
    <submittedName>
        <fullName evidence="2">Uncharacterized protein</fullName>
    </submittedName>
</protein>
<dbReference type="VEuPathDB" id="FungiDB:MFRU_008g00030"/>
<comment type="caution">
    <text evidence="2">The sequence shown here is derived from an EMBL/GenBank/DDBJ whole genome shotgun (WGS) entry which is preliminary data.</text>
</comment>
<dbReference type="EMBL" id="VICG01000014">
    <property type="protein sequence ID" value="KAA8565260.1"/>
    <property type="molecule type" value="Genomic_DNA"/>
</dbReference>
<organism evidence="2 3">
    <name type="scientific">Monilinia fructicola</name>
    <name type="common">Brown rot fungus</name>
    <name type="synonym">Ciboria fructicola</name>
    <dbReference type="NCBI Taxonomy" id="38448"/>
    <lineage>
        <taxon>Eukaryota</taxon>
        <taxon>Fungi</taxon>
        <taxon>Dikarya</taxon>
        <taxon>Ascomycota</taxon>
        <taxon>Pezizomycotina</taxon>
        <taxon>Leotiomycetes</taxon>
        <taxon>Helotiales</taxon>
        <taxon>Sclerotiniaceae</taxon>
        <taxon>Monilinia</taxon>
    </lineage>
</organism>
<feature type="compositionally biased region" description="Basic and acidic residues" evidence="1">
    <location>
        <begin position="61"/>
        <end position="77"/>
    </location>
</feature>
<evidence type="ECO:0000256" key="1">
    <source>
        <dbReference type="SAM" id="MobiDB-lite"/>
    </source>
</evidence>
<name>A0A5M9J9L9_MONFR</name>
<dbReference type="Proteomes" id="UP000322873">
    <property type="component" value="Unassembled WGS sequence"/>
</dbReference>
<accession>A0A5M9J9L9</accession>
<feature type="compositionally biased region" description="Polar residues" evidence="1">
    <location>
        <begin position="1"/>
        <end position="12"/>
    </location>
</feature>
<dbReference type="AlphaFoldDB" id="A0A5M9J9L9"/>
<feature type="region of interest" description="Disordered" evidence="1">
    <location>
        <begin position="1"/>
        <end position="98"/>
    </location>
</feature>
<evidence type="ECO:0000313" key="3">
    <source>
        <dbReference type="Proteomes" id="UP000322873"/>
    </source>
</evidence>